<feature type="compositionally biased region" description="Pro residues" evidence="1">
    <location>
        <begin position="764"/>
        <end position="782"/>
    </location>
</feature>
<sequence>MAVERLKALDRYLEELKDSAEFPTILEQQCCQLNKELRTLEKLELTDATPLVSQIQQSQRWTSAHKETLLGTIHMKVQATTSQKIYRSRMPMQDYSLFPLYLTSADWQVVQDKHANVVQRSTCLLNRLWALGMRTLSEPTIAMITVVLLLCEPERLNDGLQLRSSYITVKGMVKQFLEGQGSDQALPEVLVKLPPTVGALPDVFSKAAYAEGDQPGPMPAGISIEGLKSLENMVSLRSNNAKLLPLQDIFALIACSLEWCLACSGAMRCGAASASFPQQQLALMPPAVTPVAMPAAPNVVPPETMKPLPAPTAALKETNLHRLEVVAPDDSPKEAEKVKTPVKVKAIEDKPKDAKESVVAEVPSATKAAEMLEQAMHDREDDKKRGKEMDKKKGHATKTETKVLKRPAAKQHSTAPKMLKRPAAKQHSTAPKILKREAAACVSKVGNKGPIPSKMLRAKWRPEGCSKCRWVRGCCNSCWVGRFYEAWDAADSEGLLDFYDAWDVAEPSSSSTQPPPARVPREEDEAHRAGKAGKRKRKLPKPLKPKTEEIAEEGQQDSGPVAVPIVANRESDTEPSSEHDASDKKEVAWYRYHMAWQEVKAEADVAEPLPSPQEDYGVSQVAEAAVHLTLEEQAAAKCLAAIAEAVAGTLPGNDVPGCQTKDASRPPMPLKVQAPAIFAQPVTPPKTKADLQRPVTPPKAKAEPRRPVTPPKATAPQPPWAQPRLLPPPPKQQASSSTSAADAAAQPLAGTTALPPKRHAWPKVPGPEPKPQGPPPPPPPQDNVPEYRQVKHKAGKQHEGYFYVSWLMY</sequence>
<dbReference type="EMBL" id="CAMXCT030000291">
    <property type="protein sequence ID" value="CAL4764027.1"/>
    <property type="molecule type" value="Genomic_DNA"/>
</dbReference>
<feature type="compositionally biased region" description="Basic residues" evidence="1">
    <location>
        <begin position="529"/>
        <end position="544"/>
    </location>
</feature>
<evidence type="ECO:0000313" key="2">
    <source>
        <dbReference type="EMBL" id="CAI3976715.1"/>
    </source>
</evidence>
<organism evidence="2">
    <name type="scientific">Cladocopium goreaui</name>
    <dbReference type="NCBI Taxonomy" id="2562237"/>
    <lineage>
        <taxon>Eukaryota</taxon>
        <taxon>Sar</taxon>
        <taxon>Alveolata</taxon>
        <taxon>Dinophyceae</taxon>
        <taxon>Suessiales</taxon>
        <taxon>Symbiodiniaceae</taxon>
        <taxon>Cladocopium</taxon>
    </lineage>
</organism>
<dbReference type="AlphaFoldDB" id="A0A9P1FJD6"/>
<accession>A0A9P1FJD6</accession>
<evidence type="ECO:0000313" key="4">
    <source>
        <dbReference type="Proteomes" id="UP001152797"/>
    </source>
</evidence>
<reference evidence="3 4" key="2">
    <citation type="submission" date="2024-05" db="EMBL/GenBank/DDBJ databases">
        <authorList>
            <person name="Chen Y."/>
            <person name="Shah S."/>
            <person name="Dougan E. K."/>
            <person name="Thang M."/>
            <person name="Chan C."/>
        </authorList>
    </citation>
    <scope>NUCLEOTIDE SEQUENCE [LARGE SCALE GENOMIC DNA]</scope>
</reference>
<feature type="compositionally biased region" description="Basic and acidic residues" evidence="1">
    <location>
        <begin position="519"/>
        <end position="528"/>
    </location>
</feature>
<keyword evidence="4" id="KW-1185">Reference proteome</keyword>
<dbReference type="EMBL" id="CAMXCT020000291">
    <property type="protein sequence ID" value="CAL1130090.1"/>
    <property type="molecule type" value="Genomic_DNA"/>
</dbReference>
<feature type="compositionally biased region" description="Low complexity" evidence="1">
    <location>
        <begin position="732"/>
        <end position="755"/>
    </location>
</feature>
<protein>
    <submittedName>
        <fullName evidence="2">Uncharacterized protein</fullName>
    </submittedName>
</protein>
<feature type="region of interest" description="Disordered" evidence="1">
    <location>
        <begin position="376"/>
        <end position="431"/>
    </location>
</feature>
<gene>
    <name evidence="2" type="ORF">C1SCF055_LOCUS4911</name>
</gene>
<name>A0A9P1FJD6_9DINO</name>
<feature type="compositionally biased region" description="Pro residues" evidence="1">
    <location>
        <begin position="716"/>
        <end position="731"/>
    </location>
</feature>
<evidence type="ECO:0000256" key="1">
    <source>
        <dbReference type="SAM" id="MobiDB-lite"/>
    </source>
</evidence>
<reference evidence="2" key="1">
    <citation type="submission" date="2022-10" db="EMBL/GenBank/DDBJ databases">
        <authorList>
            <person name="Chen Y."/>
            <person name="Dougan E. K."/>
            <person name="Chan C."/>
            <person name="Rhodes N."/>
            <person name="Thang M."/>
        </authorList>
    </citation>
    <scope>NUCLEOTIDE SEQUENCE</scope>
</reference>
<dbReference type="Proteomes" id="UP001152797">
    <property type="component" value="Unassembled WGS sequence"/>
</dbReference>
<comment type="caution">
    <text evidence="2">The sequence shown here is derived from an EMBL/GenBank/DDBJ whole genome shotgun (WGS) entry which is preliminary data.</text>
</comment>
<feature type="region of interest" description="Disordered" evidence="1">
    <location>
        <begin position="505"/>
        <end position="562"/>
    </location>
</feature>
<evidence type="ECO:0000313" key="3">
    <source>
        <dbReference type="EMBL" id="CAL4764027.1"/>
    </source>
</evidence>
<feature type="compositionally biased region" description="Basic and acidic residues" evidence="1">
    <location>
        <begin position="376"/>
        <end position="403"/>
    </location>
</feature>
<feature type="region of interest" description="Disordered" evidence="1">
    <location>
        <begin position="649"/>
        <end position="795"/>
    </location>
</feature>
<dbReference type="EMBL" id="CAMXCT010000291">
    <property type="protein sequence ID" value="CAI3976715.1"/>
    <property type="molecule type" value="Genomic_DNA"/>
</dbReference>
<proteinExistence type="predicted"/>